<keyword evidence="2" id="KW-0442">Lipid degradation</keyword>
<name>A0ABW0QGA7_9BURK</name>
<dbReference type="Proteomes" id="UP001596084">
    <property type="component" value="Unassembled WGS sequence"/>
</dbReference>
<dbReference type="Pfam" id="PF01734">
    <property type="entry name" value="Patatin"/>
    <property type="match status" value="1"/>
</dbReference>
<dbReference type="InterPro" id="IPR016035">
    <property type="entry name" value="Acyl_Trfase/lysoPLipase"/>
</dbReference>
<evidence type="ECO:0000256" key="1">
    <source>
        <dbReference type="ARBA" id="ARBA00023098"/>
    </source>
</evidence>
<feature type="short sequence motif" description="GXSXG" evidence="2">
    <location>
        <begin position="174"/>
        <end position="178"/>
    </location>
</feature>
<keyword evidence="1 2" id="KW-0443">Lipid metabolism</keyword>
<dbReference type="EMBL" id="JBHSMX010000066">
    <property type="protein sequence ID" value="MFC5523813.1"/>
    <property type="molecule type" value="Genomic_DNA"/>
</dbReference>
<evidence type="ECO:0000259" key="3">
    <source>
        <dbReference type="PROSITE" id="PS51635"/>
    </source>
</evidence>
<dbReference type="RefSeq" id="WP_245660639.1">
    <property type="nucleotide sequence ID" value="NZ_JBHSMX010000066.1"/>
</dbReference>
<gene>
    <name evidence="4" type="ORF">ACFPP7_23290</name>
</gene>
<accession>A0ABW0QGA7</accession>
<feature type="domain" description="PNPLA" evidence="3">
    <location>
        <begin position="91"/>
        <end position="432"/>
    </location>
</feature>
<dbReference type="InterPro" id="IPR019894">
    <property type="entry name" value="Patatin-related_protein"/>
</dbReference>
<dbReference type="NCBIfam" id="TIGR03607">
    <property type="entry name" value="patatin-like protein"/>
    <property type="match status" value="1"/>
</dbReference>
<dbReference type="SUPFAM" id="SSF52151">
    <property type="entry name" value="FabD/lysophospholipase-like"/>
    <property type="match status" value="1"/>
</dbReference>
<evidence type="ECO:0000313" key="4">
    <source>
        <dbReference type="EMBL" id="MFC5523813.1"/>
    </source>
</evidence>
<protein>
    <submittedName>
        <fullName evidence="4">Patatin-like protein</fullName>
    </submittedName>
</protein>
<dbReference type="InterPro" id="IPR002641">
    <property type="entry name" value="PNPLA_dom"/>
</dbReference>
<comment type="caution">
    <text evidence="2">Lacks conserved residue(s) required for the propagation of feature annotation.</text>
</comment>
<dbReference type="InterPro" id="IPR024282">
    <property type="entry name" value="DUF3376"/>
</dbReference>
<reference evidence="5" key="1">
    <citation type="journal article" date="2019" name="Int. J. Syst. Evol. Microbiol.">
        <title>The Global Catalogue of Microorganisms (GCM) 10K type strain sequencing project: providing services to taxonomists for standard genome sequencing and annotation.</title>
        <authorList>
            <consortium name="The Broad Institute Genomics Platform"/>
            <consortium name="The Broad Institute Genome Sequencing Center for Infectious Disease"/>
            <person name="Wu L."/>
            <person name="Ma J."/>
        </authorList>
    </citation>
    <scope>NUCLEOTIDE SEQUENCE [LARGE SCALE GENOMIC DNA]</scope>
    <source>
        <strain evidence="5">CGMCC 4.7277</strain>
    </source>
</reference>
<proteinExistence type="predicted"/>
<feature type="active site" description="Nucleophile" evidence="2">
    <location>
        <position position="176"/>
    </location>
</feature>
<evidence type="ECO:0000256" key="2">
    <source>
        <dbReference type="PROSITE-ProRule" id="PRU01161"/>
    </source>
</evidence>
<sequence length="905" mass="100687">MAVRAHDRGRRRPLVVGFAAGCLGASSARLSGANRSSPALRKKAGATGLRRLLLFGAQGGRLIRGVPISPPLARGMKASAAMKEKELRLAIVFFGGVSLAIYQHGINREILNLVRASKICHSDKSYEGDEKSASGFHDYYPDEPASSTGDIYLEFLEALGRDMDLRVIVDVIAGASAGGINGVALATALAHDLSLAPVTDMWLTEADMLNLLAPEGRARLWSKWYFLPLVRPLLTRLDREGLLPGKADAEMKERISVFLRSRWFRPPLDGRRMTMLMLDGLTAMGKSGLASESLLPTGTRLDLLVTATDFRGLQRPIFIHDPPVAHEREHRQLLRFSLDHRRTGHLESDFDVDNLPSLAFACRASASYPGAFPPAQIREIDDILAECHRPWPARTHFLDRNFRRYREQGENPEDAVLVDGSVLDNKPITACVEAIRTHGAFREVDRRLIYIDPRPSRDKVAAGRGVPGFFATLRGALSDLPRHDPVYNELAVISRYNRQARRLKAAILDARSHVAKMIEDLTKGGLRGKFTIDDVRHWRLSSTQVLSGTAIVYDAWMRSLILEGVDFIVQVIVSACQYATDSREARRVQETVEAWARNQGIIAASYAMPQDIYEYSGLPRFARVIGDFGVIYKKRRLNFVLHEINDLYQDIQANGSGAANPESLDLLKLKVQKCLDDLSVYDGIGFLSRQAVSMCRKLFVGSFADEKANMISADIDFLRQDDIDEISKLVARLGEECDMERSMDNADAVMASPLLLNLGERSRIAILTGYLGYFYWDIILRPTASALSLDAGPMEEILIDRISPDDATTLTLRDRKNVLQGGSFAGFGGFLSRSIRENDYLWGRLHAVDRLFDILASTVPANRRGDFDIAALKKRAFGNVLEEEAKRLRFIPELMAQLRAAVAQL</sequence>
<evidence type="ECO:0000313" key="5">
    <source>
        <dbReference type="Proteomes" id="UP001596084"/>
    </source>
</evidence>
<dbReference type="Gene3D" id="3.40.1090.10">
    <property type="entry name" value="Cytosolic phospholipase A2 catalytic domain"/>
    <property type="match status" value="1"/>
</dbReference>
<keyword evidence="5" id="KW-1185">Reference proteome</keyword>
<organism evidence="4 5">
    <name type="scientific">Polaromonas jejuensis</name>
    <dbReference type="NCBI Taxonomy" id="457502"/>
    <lineage>
        <taxon>Bacteria</taxon>
        <taxon>Pseudomonadati</taxon>
        <taxon>Pseudomonadota</taxon>
        <taxon>Betaproteobacteria</taxon>
        <taxon>Burkholderiales</taxon>
        <taxon>Comamonadaceae</taxon>
        <taxon>Polaromonas</taxon>
    </lineage>
</organism>
<dbReference type="PROSITE" id="PS51635">
    <property type="entry name" value="PNPLA"/>
    <property type="match status" value="1"/>
</dbReference>
<dbReference type="Pfam" id="PF11856">
    <property type="entry name" value="DUF3376"/>
    <property type="match status" value="1"/>
</dbReference>
<comment type="caution">
    <text evidence="4">The sequence shown here is derived from an EMBL/GenBank/DDBJ whole genome shotgun (WGS) entry which is preliminary data.</text>
</comment>
<keyword evidence="2" id="KW-0378">Hydrolase</keyword>
<feature type="active site" description="Proton acceptor" evidence="2">
    <location>
        <position position="419"/>
    </location>
</feature>